<evidence type="ECO:0000256" key="6">
    <source>
        <dbReference type="ARBA" id="ARBA00040037"/>
    </source>
</evidence>
<comment type="subcellular location">
    <subcellularLocation>
        <location evidence="1">Nucleus</location>
    </subcellularLocation>
</comment>
<evidence type="ECO:0000259" key="9">
    <source>
        <dbReference type="PROSITE" id="PS50888"/>
    </source>
</evidence>
<evidence type="ECO:0000256" key="8">
    <source>
        <dbReference type="SAM" id="MobiDB-lite"/>
    </source>
</evidence>
<dbReference type="SMART" id="SM00353">
    <property type="entry name" value="HLH"/>
    <property type="match status" value="1"/>
</dbReference>
<sequence length="348" mass="37661">MSYWSRLCAHAQKTRSGCSCCKQGGSTTVNGLIRLLGVKAHFTCYILTVDMKGQQKSSEPDVNVPDIEGGAVATAEDPSAITTIQSASTFSSEQPIKYLFKTEGAGGQVGELYPPSGQVTYRVIQVADGQLEAQTDSATAVSVVTGFPATTQPLTQAVFSQSEGLEGDGTETHYTYYPATISDAAAGTMVTGVQASDALLSQSAPAGQLYVMMSPQEVLTGANQSKTEGPRNSRDEKRRAQHNEVERKRRDKINNWIVQLSKTIPDCTMDSTKTGQSKGGILSKACDYIQELRQSNSRLGDELNSLDRLKMDNQLLRQEVEDWKSKNQILRSQLRQHGIVAAASADPQ</sequence>
<dbReference type="PANTHER" id="PTHR46117">
    <property type="entry name" value="FI24210P1"/>
    <property type="match status" value="1"/>
</dbReference>
<dbReference type="InterPro" id="IPR036638">
    <property type="entry name" value="HLH_DNA-bd_sf"/>
</dbReference>
<dbReference type="InParanoid" id="A0A672KB94"/>
<dbReference type="PANTHER" id="PTHR46117:SF1">
    <property type="entry name" value="UPSTREAM STIMULATORY FACTOR 1"/>
    <property type="match status" value="1"/>
</dbReference>
<reference evidence="10" key="2">
    <citation type="submission" date="2025-09" db="UniProtKB">
        <authorList>
            <consortium name="Ensembl"/>
        </authorList>
    </citation>
    <scope>IDENTIFICATION</scope>
</reference>
<dbReference type="GO" id="GO:0000978">
    <property type="term" value="F:RNA polymerase II cis-regulatory region sequence-specific DNA binding"/>
    <property type="evidence" value="ECO:0007669"/>
    <property type="project" value="TreeGrafter"/>
</dbReference>
<protein>
    <recommendedName>
        <fullName evidence="6">Upstream stimulatory factor 1</fullName>
    </recommendedName>
</protein>
<keyword evidence="3" id="KW-0238">DNA-binding</keyword>
<dbReference type="Proteomes" id="UP000472262">
    <property type="component" value="Unassembled WGS sequence"/>
</dbReference>
<evidence type="ECO:0000256" key="1">
    <source>
        <dbReference type="ARBA" id="ARBA00004123"/>
    </source>
</evidence>
<proteinExistence type="predicted"/>
<keyword evidence="11" id="KW-1185">Reference proteome</keyword>
<dbReference type="InterPro" id="IPR011598">
    <property type="entry name" value="bHLH_dom"/>
</dbReference>
<evidence type="ECO:0000256" key="4">
    <source>
        <dbReference type="ARBA" id="ARBA00023163"/>
    </source>
</evidence>
<evidence type="ECO:0000313" key="11">
    <source>
        <dbReference type="Proteomes" id="UP000472262"/>
    </source>
</evidence>
<dbReference type="Gene3D" id="4.10.280.10">
    <property type="entry name" value="Helix-loop-helix DNA-binding domain"/>
    <property type="match status" value="1"/>
</dbReference>
<keyword evidence="2" id="KW-0805">Transcription regulation</keyword>
<dbReference type="AlphaFoldDB" id="A0A672KB94"/>
<evidence type="ECO:0000256" key="5">
    <source>
        <dbReference type="ARBA" id="ARBA00023242"/>
    </source>
</evidence>
<feature type="compositionally biased region" description="Basic and acidic residues" evidence="8">
    <location>
        <begin position="228"/>
        <end position="248"/>
    </location>
</feature>
<evidence type="ECO:0000313" key="10">
    <source>
        <dbReference type="Ensembl" id="ENSSGRP00000008453.1"/>
    </source>
</evidence>
<keyword evidence="7" id="KW-0175">Coiled coil</keyword>
<reference evidence="10" key="1">
    <citation type="submission" date="2025-08" db="UniProtKB">
        <authorList>
            <consortium name="Ensembl"/>
        </authorList>
    </citation>
    <scope>IDENTIFICATION</scope>
</reference>
<dbReference type="GO" id="GO:0046983">
    <property type="term" value="F:protein dimerization activity"/>
    <property type="evidence" value="ECO:0007669"/>
    <property type="project" value="InterPro"/>
</dbReference>
<dbReference type="InterPro" id="IPR051732">
    <property type="entry name" value="USF"/>
</dbReference>
<feature type="domain" description="BHLH" evidence="9">
    <location>
        <begin position="237"/>
        <end position="292"/>
    </location>
</feature>
<name>A0A672KB94_SINGR</name>
<dbReference type="FunCoup" id="A0A672KB94">
    <property type="interactions" value="109"/>
</dbReference>
<keyword evidence="5" id="KW-0539">Nucleus</keyword>
<dbReference type="SUPFAM" id="SSF47459">
    <property type="entry name" value="HLH, helix-loop-helix DNA-binding domain"/>
    <property type="match status" value="1"/>
</dbReference>
<evidence type="ECO:0000256" key="2">
    <source>
        <dbReference type="ARBA" id="ARBA00023015"/>
    </source>
</evidence>
<dbReference type="GO" id="GO:0005634">
    <property type="term" value="C:nucleus"/>
    <property type="evidence" value="ECO:0007669"/>
    <property type="project" value="UniProtKB-SubCell"/>
</dbReference>
<evidence type="ECO:0000256" key="3">
    <source>
        <dbReference type="ARBA" id="ARBA00023125"/>
    </source>
</evidence>
<dbReference type="GO" id="GO:0000981">
    <property type="term" value="F:DNA-binding transcription factor activity, RNA polymerase II-specific"/>
    <property type="evidence" value="ECO:0007669"/>
    <property type="project" value="TreeGrafter"/>
</dbReference>
<dbReference type="Ensembl" id="ENSSGRT00000009231.1">
    <property type="protein sequence ID" value="ENSSGRP00000008453.1"/>
    <property type="gene ID" value="ENSSGRG00000005759.1"/>
</dbReference>
<feature type="coiled-coil region" evidence="7">
    <location>
        <begin position="289"/>
        <end position="333"/>
    </location>
</feature>
<gene>
    <name evidence="10" type="primary">LOC107586305</name>
</gene>
<keyword evidence="4" id="KW-0804">Transcription</keyword>
<dbReference type="PROSITE" id="PS50888">
    <property type="entry name" value="BHLH"/>
    <property type="match status" value="1"/>
</dbReference>
<organism evidence="10 11">
    <name type="scientific">Sinocyclocheilus grahami</name>
    <name type="common">Dianchi golden-line fish</name>
    <name type="synonym">Barbus grahami</name>
    <dbReference type="NCBI Taxonomy" id="75366"/>
    <lineage>
        <taxon>Eukaryota</taxon>
        <taxon>Metazoa</taxon>
        <taxon>Chordata</taxon>
        <taxon>Craniata</taxon>
        <taxon>Vertebrata</taxon>
        <taxon>Euteleostomi</taxon>
        <taxon>Actinopterygii</taxon>
        <taxon>Neopterygii</taxon>
        <taxon>Teleostei</taxon>
        <taxon>Ostariophysi</taxon>
        <taxon>Cypriniformes</taxon>
        <taxon>Cyprinidae</taxon>
        <taxon>Cyprininae</taxon>
        <taxon>Sinocyclocheilus</taxon>
    </lineage>
</organism>
<feature type="region of interest" description="Disordered" evidence="8">
    <location>
        <begin position="221"/>
        <end position="249"/>
    </location>
</feature>
<accession>A0A672KB94</accession>
<evidence type="ECO:0000256" key="7">
    <source>
        <dbReference type="SAM" id="Coils"/>
    </source>
</evidence>
<dbReference type="CDD" id="cd18924">
    <property type="entry name" value="bHLHzip_USF1"/>
    <property type="match status" value="1"/>
</dbReference>
<dbReference type="Pfam" id="PF00010">
    <property type="entry name" value="HLH"/>
    <property type="match status" value="1"/>
</dbReference>
<dbReference type="GO" id="GO:0045944">
    <property type="term" value="P:positive regulation of transcription by RNA polymerase II"/>
    <property type="evidence" value="ECO:0007669"/>
    <property type="project" value="UniProtKB-ARBA"/>
</dbReference>